<dbReference type="InterPro" id="IPR036388">
    <property type="entry name" value="WH-like_DNA-bd_sf"/>
</dbReference>
<dbReference type="InterPro" id="IPR001845">
    <property type="entry name" value="HTH_ArsR_DNA-bd_dom"/>
</dbReference>
<dbReference type="InterPro" id="IPR011991">
    <property type="entry name" value="ArsR-like_HTH"/>
</dbReference>
<comment type="caution">
    <text evidence="5">The sequence shown here is derived from an EMBL/GenBank/DDBJ whole genome shotgun (WGS) entry which is preliminary data.</text>
</comment>
<keyword evidence="1" id="KW-0805">Transcription regulation</keyword>
<evidence type="ECO:0000256" key="3">
    <source>
        <dbReference type="ARBA" id="ARBA00023163"/>
    </source>
</evidence>
<evidence type="ECO:0000256" key="1">
    <source>
        <dbReference type="ARBA" id="ARBA00023015"/>
    </source>
</evidence>
<feature type="domain" description="HTH arsR-type" evidence="4">
    <location>
        <begin position="5"/>
        <end position="98"/>
    </location>
</feature>
<dbReference type="Gene3D" id="1.10.10.10">
    <property type="entry name" value="Winged helix-like DNA-binding domain superfamily/Winged helix DNA-binding domain"/>
    <property type="match status" value="1"/>
</dbReference>
<keyword evidence="2" id="KW-0238">DNA-binding</keyword>
<dbReference type="InterPro" id="IPR051011">
    <property type="entry name" value="Metal_resp_trans_reg"/>
</dbReference>
<dbReference type="eggNOG" id="COG0640">
    <property type="taxonomic scope" value="Bacteria"/>
</dbReference>
<evidence type="ECO:0000259" key="4">
    <source>
        <dbReference type="PROSITE" id="PS50987"/>
    </source>
</evidence>
<dbReference type="AlphaFoldDB" id="A0A096ANQ4"/>
<evidence type="ECO:0000313" key="5">
    <source>
        <dbReference type="EMBL" id="KGF48291.1"/>
    </source>
</evidence>
<dbReference type="InterPro" id="IPR036390">
    <property type="entry name" value="WH_DNA-bd_sf"/>
</dbReference>
<protein>
    <submittedName>
        <fullName evidence="5">ArsR family transcriptional regulator</fullName>
    </submittedName>
</protein>
<dbReference type="CDD" id="cd00090">
    <property type="entry name" value="HTH_ARSR"/>
    <property type="match status" value="1"/>
</dbReference>
<dbReference type="GO" id="GO:0003700">
    <property type="term" value="F:DNA-binding transcription factor activity"/>
    <property type="evidence" value="ECO:0007669"/>
    <property type="project" value="InterPro"/>
</dbReference>
<gene>
    <name evidence="5" type="ORF">HMPREF0872_01490</name>
</gene>
<reference evidence="5 6" key="1">
    <citation type="submission" date="2014-07" db="EMBL/GenBank/DDBJ databases">
        <authorList>
            <person name="McCorrison J."/>
            <person name="Sanka R."/>
            <person name="Torralba M."/>
            <person name="Gillis M."/>
            <person name="Haft D.H."/>
            <person name="Methe B."/>
            <person name="Sutton G."/>
            <person name="Nelson K.E."/>
        </authorList>
    </citation>
    <scope>NUCLEOTIDE SEQUENCE [LARGE SCALE GENOMIC DNA]</scope>
    <source>
        <strain evidence="5 6">DNF00314</strain>
    </source>
</reference>
<evidence type="ECO:0000313" key="6">
    <source>
        <dbReference type="Proteomes" id="UP000029628"/>
    </source>
</evidence>
<dbReference type="PROSITE" id="PS50987">
    <property type="entry name" value="HTH_ARSR_2"/>
    <property type="match status" value="1"/>
</dbReference>
<sequence>MEFQYDQEALQLLAELFKILGDPTRLRIVHLLLQHEMCVSDIAEHMNMGQSAISHQLRVLRQARLVTFRKDGKTAWYSLNDDHVVTLVHQGLEHVGHK</sequence>
<dbReference type="NCBIfam" id="NF033788">
    <property type="entry name" value="HTH_metalloreg"/>
    <property type="match status" value="1"/>
</dbReference>
<dbReference type="PRINTS" id="PR00778">
    <property type="entry name" value="HTHARSR"/>
</dbReference>
<evidence type="ECO:0000256" key="2">
    <source>
        <dbReference type="ARBA" id="ARBA00023125"/>
    </source>
</evidence>
<proteinExistence type="predicted"/>
<dbReference type="PANTHER" id="PTHR43132">
    <property type="entry name" value="ARSENICAL RESISTANCE OPERON REPRESSOR ARSR-RELATED"/>
    <property type="match status" value="1"/>
</dbReference>
<dbReference type="SUPFAM" id="SSF46785">
    <property type="entry name" value="Winged helix' DNA-binding domain"/>
    <property type="match status" value="1"/>
</dbReference>
<dbReference type="Pfam" id="PF01022">
    <property type="entry name" value="HTH_5"/>
    <property type="match status" value="1"/>
</dbReference>
<dbReference type="GO" id="GO:0003677">
    <property type="term" value="F:DNA binding"/>
    <property type="evidence" value="ECO:0007669"/>
    <property type="project" value="UniProtKB-KW"/>
</dbReference>
<dbReference type="EMBL" id="JRNT01000005">
    <property type="protein sequence ID" value="KGF48291.1"/>
    <property type="molecule type" value="Genomic_DNA"/>
</dbReference>
<keyword evidence="3" id="KW-0804">Transcription</keyword>
<dbReference type="SMART" id="SM00418">
    <property type="entry name" value="HTH_ARSR"/>
    <property type="match status" value="1"/>
</dbReference>
<dbReference type="Proteomes" id="UP000029628">
    <property type="component" value="Unassembled WGS sequence"/>
</dbReference>
<organism evidence="5 6">
    <name type="scientific">Veillonella montpellierensis DNF00314</name>
    <dbReference type="NCBI Taxonomy" id="1401067"/>
    <lineage>
        <taxon>Bacteria</taxon>
        <taxon>Bacillati</taxon>
        <taxon>Bacillota</taxon>
        <taxon>Negativicutes</taxon>
        <taxon>Veillonellales</taxon>
        <taxon>Veillonellaceae</taxon>
        <taxon>Veillonella</taxon>
    </lineage>
</organism>
<name>A0A096ANQ4_9FIRM</name>
<accession>A0A096ANQ4</accession>
<keyword evidence="6" id="KW-1185">Reference proteome</keyword>
<dbReference type="PANTHER" id="PTHR43132:SF6">
    <property type="entry name" value="HTH-TYPE TRANSCRIPTIONAL REPRESSOR CZRA"/>
    <property type="match status" value="1"/>
</dbReference>
<dbReference type="RefSeq" id="WP_038151257.1">
    <property type="nucleotide sequence ID" value="NZ_JRNT01000005.1"/>
</dbReference>